<dbReference type="InterPro" id="IPR005119">
    <property type="entry name" value="LysR_subst-bd"/>
</dbReference>
<evidence type="ECO:0000313" key="6">
    <source>
        <dbReference type="EMBL" id="WZK88947.1"/>
    </source>
</evidence>
<comment type="similarity">
    <text evidence="1">Belongs to the LysR transcriptional regulatory family.</text>
</comment>
<dbReference type="InterPro" id="IPR036388">
    <property type="entry name" value="WH-like_DNA-bd_sf"/>
</dbReference>
<evidence type="ECO:0000256" key="1">
    <source>
        <dbReference type="ARBA" id="ARBA00009437"/>
    </source>
</evidence>
<dbReference type="Proteomes" id="UP001623232">
    <property type="component" value="Chromosome"/>
</dbReference>
<organism evidence="6 7">
    <name type="scientific">Aliisedimentitalea scapharcae</name>
    <dbReference type="NCBI Taxonomy" id="1524259"/>
    <lineage>
        <taxon>Bacteria</taxon>
        <taxon>Pseudomonadati</taxon>
        <taxon>Pseudomonadota</taxon>
        <taxon>Alphaproteobacteria</taxon>
        <taxon>Rhodobacterales</taxon>
        <taxon>Roseobacteraceae</taxon>
        <taxon>Aliisedimentitalea</taxon>
    </lineage>
</organism>
<dbReference type="SUPFAM" id="SSF53850">
    <property type="entry name" value="Periplasmic binding protein-like II"/>
    <property type="match status" value="1"/>
</dbReference>
<reference evidence="6 7" key="1">
    <citation type="submission" date="2023-04" db="EMBL/GenBank/DDBJ databases">
        <title>Complete genome sequence of Alisedimentitalea scapharcae.</title>
        <authorList>
            <person name="Rong J.-C."/>
            <person name="Yi M.-L."/>
            <person name="Zhao Q."/>
        </authorList>
    </citation>
    <scope>NUCLEOTIDE SEQUENCE [LARGE SCALE GENOMIC DNA]</scope>
    <source>
        <strain evidence="6 7">KCTC 42119</strain>
    </source>
</reference>
<sequence>MSDLPHVTWLRAFETAARHNSFSAAADELKLTPAAVSQQIRLLEKHLNTQLFVRLPRGVQLTSIGQAYAQTIRKSFNEMIAATTGLFLEKRKRVVRVRASISCAALVIAPRLAQFQSAHPDILVHLTTSIWADRFDEDNLDIDIRYGLGDWKDAHTTHLGHESAVPVCHPEFAKSFGADLSIDRMAQSKVVQIVGSETDWGKLAELHGLEFTAATDWMRTDSSINALQIVMTGEGVTMVLDSFARQYLDQGLLVAPFEYKLPKRRSHYLVVEDRAVQRDEVAIFRNWVMGLYRVGV</sequence>
<evidence type="ECO:0000259" key="5">
    <source>
        <dbReference type="PROSITE" id="PS50931"/>
    </source>
</evidence>
<dbReference type="PRINTS" id="PR00039">
    <property type="entry name" value="HTHLYSR"/>
</dbReference>
<dbReference type="Gene3D" id="1.10.10.10">
    <property type="entry name" value="Winged helix-like DNA-binding domain superfamily/Winged helix DNA-binding domain"/>
    <property type="match status" value="1"/>
</dbReference>
<keyword evidence="2" id="KW-0805">Transcription regulation</keyword>
<name>A0ABZ2XSP6_9RHOB</name>
<dbReference type="InterPro" id="IPR000847">
    <property type="entry name" value="LysR_HTH_N"/>
</dbReference>
<feature type="domain" description="HTH lysR-type" evidence="5">
    <location>
        <begin position="5"/>
        <end position="62"/>
    </location>
</feature>
<evidence type="ECO:0000313" key="7">
    <source>
        <dbReference type="Proteomes" id="UP001623232"/>
    </source>
</evidence>
<gene>
    <name evidence="6" type="ORF">QEZ52_20535</name>
</gene>
<evidence type="ECO:0000256" key="4">
    <source>
        <dbReference type="ARBA" id="ARBA00023163"/>
    </source>
</evidence>
<dbReference type="EMBL" id="CP123584">
    <property type="protein sequence ID" value="WZK88947.1"/>
    <property type="molecule type" value="Genomic_DNA"/>
</dbReference>
<protein>
    <submittedName>
        <fullName evidence="6">LysR substrate-binding domain-containing protein</fullName>
    </submittedName>
</protein>
<dbReference type="Pfam" id="PF00126">
    <property type="entry name" value="HTH_1"/>
    <property type="match status" value="1"/>
</dbReference>
<keyword evidence="4" id="KW-0804">Transcription</keyword>
<dbReference type="InterPro" id="IPR036390">
    <property type="entry name" value="WH_DNA-bd_sf"/>
</dbReference>
<dbReference type="PROSITE" id="PS50931">
    <property type="entry name" value="HTH_LYSR"/>
    <property type="match status" value="1"/>
</dbReference>
<evidence type="ECO:0000256" key="2">
    <source>
        <dbReference type="ARBA" id="ARBA00023015"/>
    </source>
</evidence>
<evidence type="ECO:0000256" key="3">
    <source>
        <dbReference type="ARBA" id="ARBA00023125"/>
    </source>
</evidence>
<dbReference type="SUPFAM" id="SSF46785">
    <property type="entry name" value="Winged helix' DNA-binding domain"/>
    <property type="match status" value="1"/>
</dbReference>
<keyword evidence="3" id="KW-0238">DNA-binding</keyword>
<dbReference type="RefSeq" id="WP_406646732.1">
    <property type="nucleotide sequence ID" value="NZ_CP123584.1"/>
</dbReference>
<proteinExistence type="inferred from homology"/>
<keyword evidence="7" id="KW-1185">Reference proteome</keyword>
<dbReference type="PANTHER" id="PTHR30537">
    <property type="entry name" value="HTH-TYPE TRANSCRIPTIONAL REGULATOR"/>
    <property type="match status" value="1"/>
</dbReference>
<dbReference type="Gene3D" id="3.40.190.10">
    <property type="entry name" value="Periplasmic binding protein-like II"/>
    <property type="match status" value="2"/>
</dbReference>
<dbReference type="InterPro" id="IPR058163">
    <property type="entry name" value="LysR-type_TF_proteobact-type"/>
</dbReference>
<dbReference type="PANTHER" id="PTHR30537:SF74">
    <property type="entry name" value="HTH-TYPE TRANSCRIPTIONAL REGULATOR TRPI"/>
    <property type="match status" value="1"/>
</dbReference>
<dbReference type="Pfam" id="PF03466">
    <property type="entry name" value="LysR_substrate"/>
    <property type="match status" value="1"/>
</dbReference>
<accession>A0ABZ2XSP6</accession>